<dbReference type="Proteomes" id="UP000019118">
    <property type="component" value="Unassembled WGS sequence"/>
</dbReference>
<dbReference type="KEGG" id="dpa:109540100"/>
<dbReference type="GeneID" id="109540100"/>
<reference evidence="2" key="2">
    <citation type="submission" date="2024-08" db="UniProtKB">
        <authorList>
            <consortium name="EnsemblMetazoa"/>
        </authorList>
    </citation>
    <scope>IDENTIFICATION</scope>
</reference>
<name>A0AAR5PS70_DENPD</name>
<keyword evidence="1" id="KW-0732">Signal</keyword>
<protein>
    <recommendedName>
        <fullName evidence="4">Spondin domain-containing protein</fullName>
    </recommendedName>
</protein>
<proteinExistence type="predicted"/>
<evidence type="ECO:0000313" key="3">
    <source>
        <dbReference type="Proteomes" id="UP000019118"/>
    </source>
</evidence>
<feature type="signal peptide" evidence="1">
    <location>
        <begin position="1"/>
        <end position="18"/>
    </location>
</feature>
<sequence>MPLGLVLWALMGALLVGAAPTPSRAPPNPAHYDQKQTGDYNIHVHLQDFQIIALLGGDPFSEEEFEYDYADFTIKPSTTTGAPTGAPLQTGTTTKPPLVEQGNSTAGQIKVQILDPLGIVPGEDVHSPLNGGLIGELSRCGPGPPGRPVAPPLATRPINKPLHNRTAFHCPL</sequence>
<evidence type="ECO:0008006" key="4">
    <source>
        <dbReference type="Google" id="ProtNLM"/>
    </source>
</evidence>
<organism evidence="2 3">
    <name type="scientific">Dendroctonus ponderosae</name>
    <name type="common">Mountain pine beetle</name>
    <dbReference type="NCBI Taxonomy" id="77166"/>
    <lineage>
        <taxon>Eukaryota</taxon>
        <taxon>Metazoa</taxon>
        <taxon>Ecdysozoa</taxon>
        <taxon>Arthropoda</taxon>
        <taxon>Hexapoda</taxon>
        <taxon>Insecta</taxon>
        <taxon>Pterygota</taxon>
        <taxon>Neoptera</taxon>
        <taxon>Endopterygota</taxon>
        <taxon>Coleoptera</taxon>
        <taxon>Polyphaga</taxon>
        <taxon>Cucujiformia</taxon>
        <taxon>Curculionidae</taxon>
        <taxon>Scolytinae</taxon>
        <taxon>Dendroctonus</taxon>
    </lineage>
</organism>
<evidence type="ECO:0000313" key="2">
    <source>
        <dbReference type="EnsemblMetazoa" id="XP_019763858.1"/>
    </source>
</evidence>
<evidence type="ECO:0000256" key="1">
    <source>
        <dbReference type="SAM" id="SignalP"/>
    </source>
</evidence>
<reference evidence="3" key="1">
    <citation type="journal article" date="2013" name="Genome Biol.">
        <title>Draft genome of the mountain pine beetle, Dendroctonus ponderosae Hopkins, a major forest pest.</title>
        <authorList>
            <person name="Keeling C.I."/>
            <person name="Yuen M.M."/>
            <person name="Liao N.Y."/>
            <person name="Docking T.R."/>
            <person name="Chan S.K."/>
            <person name="Taylor G.A."/>
            <person name="Palmquist D.L."/>
            <person name="Jackman S.D."/>
            <person name="Nguyen A."/>
            <person name="Li M."/>
            <person name="Henderson H."/>
            <person name="Janes J.K."/>
            <person name="Zhao Y."/>
            <person name="Pandoh P."/>
            <person name="Moore R."/>
            <person name="Sperling F.A."/>
            <person name="Huber D.P."/>
            <person name="Birol I."/>
            <person name="Jones S.J."/>
            <person name="Bohlmann J."/>
        </authorList>
    </citation>
    <scope>NUCLEOTIDE SEQUENCE</scope>
</reference>
<keyword evidence="3" id="KW-1185">Reference proteome</keyword>
<dbReference type="EnsemblMetazoa" id="XM_019908299.1">
    <property type="protein sequence ID" value="XP_019763858.1"/>
    <property type="gene ID" value="LOC109540100"/>
</dbReference>
<dbReference type="AlphaFoldDB" id="A0AAR5PS70"/>
<accession>A0AAR5PS70</accession>
<feature type="chain" id="PRO_5043344537" description="Spondin domain-containing protein" evidence="1">
    <location>
        <begin position="19"/>
        <end position="172"/>
    </location>
</feature>